<dbReference type="GO" id="GO:0008028">
    <property type="term" value="F:monocarboxylic acid transmembrane transporter activity"/>
    <property type="evidence" value="ECO:0000318"/>
    <property type="project" value="GO_Central"/>
</dbReference>
<feature type="transmembrane region" description="Helical" evidence="1">
    <location>
        <begin position="128"/>
        <end position="148"/>
    </location>
</feature>
<dbReference type="InterPro" id="IPR036259">
    <property type="entry name" value="MFS_trans_sf"/>
</dbReference>
<protein>
    <recommendedName>
        <fullName evidence="4">Major facilitator superfamily (MFS) profile domain-containing protein</fullName>
    </recommendedName>
</protein>
<dbReference type="FunFam" id="1.20.1250.20:FF:000667">
    <property type="entry name" value="monocarboxylate transporter 2-like"/>
    <property type="match status" value="1"/>
</dbReference>
<dbReference type="Gene3D" id="1.20.1250.20">
    <property type="entry name" value="MFS general substrate transporter like domains"/>
    <property type="match status" value="2"/>
</dbReference>
<feature type="transmembrane region" description="Helical" evidence="1">
    <location>
        <begin position="360"/>
        <end position="383"/>
    </location>
</feature>
<dbReference type="Pfam" id="PF07690">
    <property type="entry name" value="MFS_1"/>
    <property type="match status" value="1"/>
</dbReference>
<proteinExistence type="predicted"/>
<dbReference type="SUPFAM" id="SSF103473">
    <property type="entry name" value="MFS general substrate transporter"/>
    <property type="match status" value="1"/>
</dbReference>
<dbReference type="EMBL" id="EAAA01001506">
    <property type="status" value="NOT_ANNOTATED_CDS"/>
    <property type="molecule type" value="Genomic_DNA"/>
</dbReference>
<evidence type="ECO:0000313" key="2">
    <source>
        <dbReference type="Ensembl" id="ENSCINP00000030964.1"/>
    </source>
</evidence>
<dbReference type="AlphaFoldDB" id="H2XMT1"/>
<dbReference type="OMA" id="LYITQSV"/>
<sequence>WIVLCMGFLSNFLTWGVTFSVGVLYAEWVSYFGAPMGEVAFAGGIPVAVGCGLDITGPIYGILINKLQIRTCGIIGGVTMCLGLSVSYFARNVITLCITFGVIAGFGCGLASLASCSIINKYFLRQRTLAESVCGSGLSAGVFAMSAVQRYIISEYTWQGAMLIFGGICLNNTVIAMFFIPPQKLNISEVRPSKESNNEIGITSICNTDCLNLRILIFTELSFFKRSIGLYRNITFLRLITSHFLGWLCLFIPYVHLVERARLSGLDENTSAWVAATIGLAGFTGRPITGAFFNYAEVHPRIAYALIQILCGISVAVSPFWSNKIGLFMFAAAFGFLSNGYGLIKASAAVMLGCNKFVDAFSWMLMFEGLGVLLGPPMAGWFYDVTQSYDWGFRVAGIGLIISGLIL</sequence>
<reference evidence="2" key="2">
    <citation type="journal article" date="2008" name="Genome Biol.">
        <title>Improved genome assembly and evidence-based global gene model set for the chordate Ciona intestinalis: new insight into intron and operon populations.</title>
        <authorList>
            <person name="Satou Y."/>
            <person name="Mineta K."/>
            <person name="Ogasawara M."/>
            <person name="Sasakura Y."/>
            <person name="Shoguchi E."/>
            <person name="Ueno K."/>
            <person name="Yamada L."/>
            <person name="Matsumoto J."/>
            <person name="Wasserscheid J."/>
            <person name="Dewar K."/>
            <person name="Wiley G.B."/>
            <person name="Macmil S.L."/>
            <person name="Roe B.A."/>
            <person name="Zeller R.W."/>
            <person name="Hastings K.E."/>
            <person name="Lemaire P."/>
            <person name="Lindquist E."/>
            <person name="Endo T."/>
            <person name="Hotta K."/>
            <person name="Inaba K."/>
        </authorList>
    </citation>
    <scope>NUCLEOTIDE SEQUENCE [LARGE SCALE GENOMIC DNA]</scope>
    <source>
        <strain evidence="2">wild type</strain>
    </source>
</reference>
<feature type="transmembrane region" description="Helical" evidence="1">
    <location>
        <begin position="67"/>
        <end position="87"/>
    </location>
</feature>
<feature type="transmembrane region" description="Helical" evidence="1">
    <location>
        <begin position="12"/>
        <end position="33"/>
    </location>
</feature>
<feature type="transmembrane region" description="Helical" evidence="1">
    <location>
        <begin position="302"/>
        <end position="321"/>
    </location>
</feature>
<keyword evidence="1" id="KW-1133">Transmembrane helix</keyword>
<evidence type="ECO:0000256" key="1">
    <source>
        <dbReference type="SAM" id="Phobius"/>
    </source>
</evidence>
<dbReference type="InterPro" id="IPR050327">
    <property type="entry name" value="Proton-linked_MCT"/>
</dbReference>
<keyword evidence="1" id="KW-0472">Membrane</keyword>
<feature type="transmembrane region" description="Helical" evidence="1">
    <location>
        <begin position="39"/>
        <end position="60"/>
    </location>
</feature>
<evidence type="ECO:0000313" key="3">
    <source>
        <dbReference type="Proteomes" id="UP000008144"/>
    </source>
</evidence>
<keyword evidence="1" id="KW-0812">Transmembrane</keyword>
<dbReference type="GeneTree" id="ENSGT00940000166812"/>
<dbReference type="HOGENOM" id="CLU_001265_59_1_1"/>
<feature type="transmembrane region" description="Helical" evidence="1">
    <location>
        <begin position="272"/>
        <end position="295"/>
    </location>
</feature>
<evidence type="ECO:0008006" key="4">
    <source>
        <dbReference type="Google" id="ProtNLM"/>
    </source>
</evidence>
<dbReference type="Ensembl" id="ENSCINT00000032943.1">
    <property type="protein sequence ID" value="ENSCINP00000030964.1"/>
    <property type="gene ID" value="ENSCING00000022065.1"/>
</dbReference>
<feature type="transmembrane region" description="Helical" evidence="1">
    <location>
        <begin position="160"/>
        <end position="180"/>
    </location>
</feature>
<name>H2XMT1_CIOIN</name>
<reference evidence="2" key="3">
    <citation type="submission" date="2025-08" db="UniProtKB">
        <authorList>
            <consortium name="Ensembl"/>
        </authorList>
    </citation>
    <scope>IDENTIFICATION</scope>
</reference>
<accession>H2XMT1</accession>
<dbReference type="GO" id="GO:0005886">
    <property type="term" value="C:plasma membrane"/>
    <property type="evidence" value="ECO:0000318"/>
    <property type="project" value="GO_Central"/>
</dbReference>
<feature type="transmembrane region" description="Helical" evidence="1">
    <location>
        <begin position="93"/>
        <end position="116"/>
    </location>
</feature>
<keyword evidence="3" id="KW-1185">Reference proteome</keyword>
<dbReference type="InParanoid" id="H2XMT1"/>
<dbReference type="PANTHER" id="PTHR11360">
    <property type="entry name" value="MONOCARBOXYLATE TRANSPORTER"/>
    <property type="match status" value="1"/>
</dbReference>
<feature type="transmembrane region" description="Helical" evidence="1">
    <location>
        <begin position="327"/>
        <end position="348"/>
    </location>
</feature>
<dbReference type="PANTHER" id="PTHR11360:SF284">
    <property type="entry name" value="EG:103B4.3 PROTEIN-RELATED"/>
    <property type="match status" value="1"/>
</dbReference>
<reference evidence="3" key="1">
    <citation type="journal article" date="2002" name="Science">
        <title>The draft genome of Ciona intestinalis: insights into chordate and vertebrate origins.</title>
        <authorList>
            <person name="Dehal P."/>
            <person name="Satou Y."/>
            <person name="Campbell R.K."/>
            <person name="Chapman J."/>
            <person name="Degnan B."/>
            <person name="De Tomaso A."/>
            <person name="Davidson B."/>
            <person name="Di Gregorio A."/>
            <person name="Gelpke M."/>
            <person name="Goodstein D.M."/>
            <person name="Harafuji N."/>
            <person name="Hastings K.E."/>
            <person name="Ho I."/>
            <person name="Hotta K."/>
            <person name="Huang W."/>
            <person name="Kawashima T."/>
            <person name="Lemaire P."/>
            <person name="Martinez D."/>
            <person name="Meinertzhagen I.A."/>
            <person name="Necula S."/>
            <person name="Nonaka M."/>
            <person name="Putnam N."/>
            <person name="Rash S."/>
            <person name="Saiga H."/>
            <person name="Satake M."/>
            <person name="Terry A."/>
            <person name="Yamada L."/>
            <person name="Wang H.G."/>
            <person name="Awazu S."/>
            <person name="Azumi K."/>
            <person name="Boore J."/>
            <person name="Branno M."/>
            <person name="Chin-Bow S."/>
            <person name="DeSantis R."/>
            <person name="Doyle S."/>
            <person name="Francino P."/>
            <person name="Keys D.N."/>
            <person name="Haga S."/>
            <person name="Hayashi H."/>
            <person name="Hino K."/>
            <person name="Imai K.S."/>
            <person name="Inaba K."/>
            <person name="Kano S."/>
            <person name="Kobayashi K."/>
            <person name="Kobayashi M."/>
            <person name="Lee B.I."/>
            <person name="Makabe K.W."/>
            <person name="Manohar C."/>
            <person name="Matassi G."/>
            <person name="Medina M."/>
            <person name="Mochizuki Y."/>
            <person name="Mount S."/>
            <person name="Morishita T."/>
            <person name="Miura S."/>
            <person name="Nakayama A."/>
            <person name="Nishizaka S."/>
            <person name="Nomoto H."/>
            <person name="Ohta F."/>
            <person name="Oishi K."/>
            <person name="Rigoutsos I."/>
            <person name="Sano M."/>
            <person name="Sasaki A."/>
            <person name="Sasakura Y."/>
            <person name="Shoguchi E."/>
            <person name="Shin-i T."/>
            <person name="Spagnuolo A."/>
            <person name="Stainier D."/>
            <person name="Suzuki M.M."/>
            <person name="Tassy O."/>
            <person name="Takatori N."/>
            <person name="Tokuoka M."/>
            <person name="Yagi K."/>
            <person name="Yoshizaki F."/>
            <person name="Wada S."/>
            <person name="Zhang C."/>
            <person name="Hyatt P.D."/>
            <person name="Larimer F."/>
            <person name="Detter C."/>
            <person name="Doggett N."/>
            <person name="Glavina T."/>
            <person name="Hawkins T."/>
            <person name="Richardson P."/>
            <person name="Lucas S."/>
            <person name="Kohara Y."/>
            <person name="Levine M."/>
            <person name="Satoh N."/>
            <person name="Rokhsar D.S."/>
        </authorList>
    </citation>
    <scope>NUCLEOTIDE SEQUENCE [LARGE SCALE GENOMIC DNA]</scope>
</reference>
<dbReference type="Proteomes" id="UP000008144">
    <property type="component" value="Chromosome 2"/>
</dbReference>
<reference evidence="2" key="4">
    <citation type="submission" date="2025-09" db="UniProtKB">
        <authorList>
            <consortium name="Ensembl"/>
        </authorList>
    </citation>
    <scope>IDENTIFICATION</scope>
</reference>
<dbReference type="InterPro" id="IPR011701">
    <property type="entry name" value="MFS"/>
</dbReference>
<organism evidence="2 3">
    <name type="scientific">Ciona intestinalis</name>
    <name type="common">Transparent sea squirt</name>
    <name type="synonym">Ascidia intestinalis</name>
    <dbReference type="NCBI Taxonomy" id="7719"/>
    <lineage>
        <taxon>Eukaryota</taxon>
        <taxon>Metazoa</taxon>
        <taxon>Chordata</taxon>
        <taxon>Tunicata</taxon>
        <taxon>Ascidiacea</taxon>
        <taxon>Phlebobranchia</taxon>
        <taxon>Cionidae</taxon>
        <taxon>Ciona</taxon>
    </lineage>
</organism>
<feature type="transmembrane region" description="Helical" evidence="1">
    <location>
        <begin position="235"/>
        <end position="257"/>
    </location>
</feature>